<dbReference type="GO" id="GO:0003824">
    <property type="term" value="F:catalytic activity"/>
    <property type="evidence" value="ECO:0007669"/>
    <property type="project" value="InterPro"/>
</dbReference>
<accession>A0A5C6NCW6</accession>
<dbReference type="PANTHER" id="PTHR47027:SF30">
    <property type="entry name" value="THAP-TYPE DOMAIN-CONTAINING PROTEIN"/>
    <property type="match status" value="1"/>
</dbReference>
<proteinExistence type="predicted"/>
<organism evidence="2 3">
    <name type="scientific">Takifugu flavidus</name>
    <name type="common">sansaifugu</name>
    <dbReference type="NCBI Taxonomy" id="433684"/>
    <lineage>
        <taxon>Eukaryota</taxon>
        <taxon>Metazoa</taxon>
        <taxon>Chordata</taxon>
        <taxon>Craniata</taxon>
        <taxon>Vertebrata</taxon>
        <taxon>Euteleostomi</taxon>
        <taxon>Actinopterygii</taxon>
        <taxon>Neopterygii</taxon>
        <taxon>Teleostei</taxon>
        <taxon>Neoteleostei</taxon>
        <taxon>Acanthomorphata</taxon>
        <taxon>Eupercaria</taxon>
        <taxon>Tetraodontiformes</taxon>
        <taxon>Tetradontoidea</taxon>
        <taxon>Tetraodontidae</taxon>
        <taxon>Takifugu</taxon>
    </lineage>
</organism>
<evidence type="ECO:0000259" key="1">
    <source>
        <dbReference type="PROSITE" id="PS50878"/>
    </source>
</evidence>
<gene>
    <name evidence="2" type="ORF">D4764_21G0002320</name>
</gene>
<evidence type="ECO:0000313" key="3">
    <source>
        <dbReference type="Proteomes" id="UP000324091"/>
    </source>
</evidence>
<dbReference type="Proteomes" id="UP000324091">
    <property type="component" value="Chromosome 21"/>
</dbReference>
<dbReference type="Pfam" id="PF00078">
    <property type="entry name" value="RVT_1"/>
    <property type="match status" value="1"/>
</dbReference>
<dbReference type="SUPFAM" id="SSF56672">
    <property type="entry name" value="DNA/RNA polymerases"/>
    <property type="match status" value="1"/>
</dbReference>
<dbReference type="SUPFAM" id="SSF56219">
    <property type="entry name" value="DNase I-like"/>
    <property type="match status" value="1"/>
</dbReference>
<name>A0A5C6NCW6_9TELE</name>
<dbReference type="AlphaFoldDB" id="A0A5C6NCW6"/>
<dbReference type="Pfam" id="PF14529">
    <property type="entry name" value="Exo_endo_phos_2"/>
    <property type="match status" value="1"/>
</dbReference>
<sequence>MRVTGAPSWSQAWGWGTLASAWWPDLCLWSPAGRSPKRQHGTPFPWAHHLQEGPRGSGTWNVTSLVGKEPELVREVEKFRLDIVGLTSRTARALEPVFLRGVGLSTTLELPMFTPVDERVASLRLRVGGRILTVVCAYGPNSSSAYPPFLESLEGVLESAPSGGSLVLLGDFNAHVGNDSVTWRGVIGKNGPPDLNPSGVLLLDFCARLRLSITNTLFRHKGVHMCTWHQDALGRRSTIDFVVVSSDLRPHVLDTRVKRGAELSTDHHLVKELQLTPPESFDHVPGEAGDIESEWTMFRASIVEAADRCCGRKVVGACRGGNARTRWWTPAVRDAVKLKKESYRALLACGTPEAADGYRRAKRSAATAVAEAKTRAWEEFGEAMENDFRTASKRFWTTIRRLRRGKQCTVNTVYSGDGVLLTSTRDVVDRWKEYFEDLLNPTNTPSSEEVGPGDLEMGSRISGAEVAEVVKKLLGGKAPGVDEIRPESLKALDVVGLSWLTRLCNIAWTSGAVPLDWQTGVVVPLFKKGDRRVCSNYRGITLLSLPGKVYSGVLERRVRRIVEPRIQEEQCGFRPGRGTVDQLYTLSRVFEGTWEFAQPVHMCFVDLEKAFDRVPRGVLWGVLREYGVSGPLIRAVRSLYDRCQSLVRIAGSKSNSFPVRVGLRQGCPLSPILFIIFMDRISRCSHGVEGIRFGDLRIASLLFADDVVLLASSARDLQLSLDRFAAACEAAGMRISTSKSEAMVLNRKKVECLLRVKEEILPQVEEFKYLGVLFTSEGRMEREIDRRIGAASTVMRALHRSVVVKRELSRKVKLSIYRSIFVPTLTYGHELWVMTERTRSRVQAAEMSFLRRVAGLSLRDRVRSSAIREELGVESLLLRVERSQMGWLGHLVRMPPGRLPGEVFRACPSGKRPPGDPGHVGETMSLDWPGNAWGSLRMS</sequence>
<dbReference type="CDD" id="cd01650">
    <property type="entry name" value="RT_nLTR_like"/>
    <property type="match status" value="1"/>
</dbReference>
<dbReference type="Gene3D" id="3.60.10.10">
    <property type="entry name" value="Endonuclease/exonuclease/phosphatase"/>
    <property type="match status" value="1"/>
</dbReference>
<evidence type="ECO:0000313" key="2">
    <source>
        <dbReference type="EMBL" id="TWW65332.1"/>
    </source>
</evidence>
<dbReference type="InterPro" id="IPR043502">
    <property type="entry name" value="DNA/RNA_pol_sf"/>
</dbReference>
<reference evidence="2 3" key="1">
    <citation type="submission" date="2019-04" db="EMBL/GenBank/DDBJ databases">
        <title>Chromosome genome assembly for Takifugu flavidus.</title>
        <authorList>
            <person name="Xiao S."/>
        </authorList>
    </citation>
    <scope>NUCLEOTIDE SEQUENCE [LARGE SCALE GENOMIC DNA]</scope>
    <source>
        <strain evidence="2">HTHZ2018</strain>
        <tissue evidence="2">Muscle</tissue>
    </source>
</reference>
<dbReference type="EMBL" id="RHFK02000014">
    <property type="protein sequence ID" value="TWW65332.1"/>
    <property type="molecule type" value="Genomic_DNA"/>
</dbReference>
<dbReference type="PROSITE" id="PS50878">
    <property type="entry name" value="RT_POL"/>
    <property type="match status" value="1"/>
</dbReference>
<dbReference type="InterPro" id="IPR005135">
    <property type="entry name" value="Endo/exonuclease/phosphatase"/>
</dbReference>
<protein>
    <submittedName>
        <fullName evidence="2">R2DM Retrovirus-related Pol polyprotein from type II retrotransposable element</fullName>
    </submittedName>
</protein>
<dbReference type="PANTHER" id="PTHR47027">
    <property type="entry name" value="REVERSE TRANSCRIPTASE DOMAIN-CONTAINING PROTEIN"/>
    <property type="match status" value="1"/>
</dbReference>
<feature type="domain" description="Reverse transcriptase" evidence="1">
    <location>
        <begin position="506"/>
        <end position="774"/>
    </location>
</feature>
<dbReference type="InterPro" id="IPR000477">
    <property type="entry name" value="RT_dom"/>
</dbReference>
<comment type="caution">
    <text evidence="2">The sequence shown here is derived from an EMBL/GenBank/DDBJ whole genome shotgun (WGS) entry which is preliminary data.</text>
</comment>
<keyword evidence="3" id="KW-1185">Reference proteome</keyword>
<dbReference type="InterPro" id="IPR036691">
    <property type="entry name" value="Endo/exonu/phosph_ase_sf"/>
</dbReference>